<dbReference type="InterPro" id="IPR008912">
    <property type="entry name" value="Uncharacterised_CoxE"/>
</dbReference>
<proteinExistence type="predicted"/>
<dbReference type="Pfam" id="PF05762">
    <property type="entry name" value="VWA_CoxE"/>
    <property type="match status" value="1"/>
</dbReference>
<keyword evidence="2" id="KW-1185">Reference proteome</keyword>
<dbReference type="Gene3D" id="3.40.50.410">
    <property type="entry name" value="von Willebrand factor, type A domain"/>
    <property type="match status" value="1"/>
</dbReference>
<organism evidence="1 2">
    <name type="scientific">Comamonas resistens</name>
    <dbReference type="NCBI Taxonomy" id="3046670"/>
    <lineage>
        <taxon>Bacteria</taxon>
        <taxon>Pseudomonadati</taxon>
        <taxon>Pseudomonadota</taxon>
        <taxon>Betaproteobacteria</taxon>
        <taxon>Burkholderiales</taxon>
        <taxon>Comamonadaceae</taxon>
        <taxon>Comamonas</taxon>
    </lineage>
</organism>
<dbReference type="Proteomes" id="UP001240697">
    <property type="component" value="Chromosome"/>
</dbReference>
<accession>A0ABY8SY27</accession>
<dbReference type="EMBL" id="CP125947">
    <property type="protein sequence ID" value="WHS67945.1"/>
    <property type="molecule type" value="Genomic_DNA"/>
</dbReference>
<reference evidence="1 2" key="1">
    <citation type="submission" date="2023-05" db="EMBL/GenBank/DDBJ databases">
        <authorList>
            <person name="Yin Y."/>
            <person name="Lu Z."/>
        </authorList>
    </citation>
    <scope>NUCLEOTIDE SEQUENCE [LARGE SCALE GENOMIC DNA]</scope>
    <source>
        <strain evidence="1 2">ZM22</strain>
    </source>
</reference>
<sequence>MATTSLAARSGGAQIDWPASLRARQALPLAAEHLRWRQPQGRSSSQHLFLLDCSASMVESCAFARAKGLLLQWLRWAYLRRECVALLCFGAGQTHWLLQPTRAPRWNAELIEPLPGGGGTPLAAALRTGWDMAARHGQRPSCLWVISDFRSPDVLQLERQADPGLSQIWVDCESVSANSLKPFEGAERLSQAWPASFRLTL</sequence>
<dbReference type="SUPFAM" id="SSF53300">
    <property type="entry name" value="vWA-like"/>
    <property type="match status" value="1"/>
</dbReference>
<dbReference type="RefSeq" id="WP_283488957.1">
    <property type="nucleotide sequence ID" value="NZ_CP125947.1"/>
</dbReference>
<protein>
    <submittedName>
        <fullName evidence="1">VWA domain-containing protein</fullName>
    </submittedName>
</protein>
<gene>
    <name evidence="1" type="ORF">QMY55_13595</name>
</gene>
<evidence type="ECO:0000313" key="2">
    <source>
        <dbReference type="Proteomes" id="UP001240697"/>
    </source>
</evidence>
<evidence type="ECO:0000313" key="1">
    <source>
        <dbReference type="EMBL" id="WHS67945.1"/>
    </source>
</evidence>
<name>A0ABY8SY27_9BURK</name>
<dbReference type="InterPro" id="IPR036465">
    <property type="entry name" value="vWFA_dom_sf"/>
</dbReference>